<evidence type="ECO:0000313" key="1">
    <source>
        <dbReference type="EMBL" id="CAJ0564585.1"/>
    </source>
</evidence>
<dbReference type="EMBL" id="CATQJA010000897">
    <property type="protein sequence ID" value="CAJ0564585.1"/>
    <property type="molecule type" value="Genomic_DNA"/>
</dbReference>
<dbReference type="Gene3D" id="1.10.357.40">
    <property type="entry name" value="YbiA-like"/>
    <property type="match status" value="1"/>
</dbReference>
<proteinExistence type="predicted"/>
<evidence type="ECO:0000313" key="2">
    <source>
        <dbReference type="Proteomes" id="UP001177023"/>
    </source>
</evidence>
<reference evidence="1" key="1">
    <citation type="submission" date="2023-06" db="EMBL/GenBank/DDBJ databases">
        <authorList>
            <person name="Delattre M."/>
        </authorList>
    </citation>
    <scope>NUCLEOTIDE SEQUENCE</scope>
    <source>
        <strain evidence="1">AF72</strain>
    </source>
</reference>
<dbReference type="AlphaFoldDB" id="A0AA36C9T3"/>
<dbReference type="InterPro" id="IPR037238">
    <property type="entry name" value="YbiA-like_sf"/>
</dbReference>
<protein>
    <submittedName>
        <fullName evidence="1">Uncharacterized protein</fullName>
    </submittedName>
</protein>
<sequence length="286" mass="33121">MANLGELRDIVHRMQEEHMMLKNRVFELDAEKEMLRQGIRKLKMENIRMKEKMKAMKTAISEIGGQVIEAKEYDELGRNEFLLIGGKHDPLGTKYEATIKDDNGLEHKSVERFYWYKMAEHFGDADAMHKIQTAGTGIDAEEVAKNIKNFNEEKWKAEKVTYWEMGQRLKLEQQLGTGWRKNREEANKPIFWDGENLGGKFLMKYRQDLAKSHQWAGPFEKQETEKKHAEMKKYVWRRIDKTRFVAADMAAGMGGPRGGRGGYGYRGRIGFAGRGGRGAYRSRGTF</sequence>
<feature type="non-terminal residue" evidence="1">
    <location>
        <position position="1"/>
    </location>
</feature>
<comment type="caution">
    <text evidence="1">The sequence shown here is derived from an EMBL/GenBank/DDBJ whole genome shotgun (WGS) entry which is preliminary data.</text>
</comment>
<keyword evidence="2" id="KW-1185">Reference proteome</keyword>
<dbReference type="Proteomes" id="UP001177023">
    <property type="component" value="Unassembled WGS sequence"/>
</dbReference>
<dbReference type="SUPFAM" id="SSF143990">
    <property type="entry name" value="YbiA-like"/>
    <property type="match status" value="1"/>
</dbReference>
<organism evidence="1 2">
    <name type="scientific">Mesorhabditis spiculigera</name>
    <dbReference type="NCBI Taxonomy" id="96644"/>
    <lineage>
        <taxon>Eukaryota</taxon>
        <taxon>Metazoa</taxon>
        <taxon>Ecdysozoa</taxon>
        <taxon>Nematoda</taxon>
        <taxon>Chromadorea</taxon>
        <taxon>Rhabditida</taxon>
        <taxon>Rhabditina</taxon>
        <taxon>Rhabditomorpha</taxon>
        <taxon>Rhabditoidea</taxon>
        <taxon>Rhabditidae</taxon>
        <taxon>Mesorhabditinae</taxon>
        <taxon>Mesorhabditis</taxon>
    </lineage>
</organism>
<gene>
    <name evidence="1" type="ORF">MSPICULIGERA_LOCUS3259</name>
</gene>
<name>A0AA36C9T3_9BILA</name>
<dbReference type="InterPro" id="IPR012816">
    <property type="entry name" value="NADAR"/>
</dbReference>
<accession>A0AA36C9T3</accession>
<dbReference type="CDD" id="cd15457">
    <property type="entry name" value="NADAR"/>
    <property type="match status" value="1"/>
</dbReference>